<comment type="caution">
    <text evidence="2">The sequence shown here is derived from an EMBL/GenBank/DDBJ whole genome shotgun (WGS) entry which is preliminary data.</text>
</comment>
<dbReference type="PANTHER" id="PTHR24416:SF621">
    <property type="entry name" value="TYROSINE KINASE RECEPTOR CAD96CA"/>
    <property type="match status" value="1"/>
</dbReference>
<dbReference type="Proteomes" id="UP001249851">
    <property type="component" value="Unassembled WGS sequence"/>
</dbReference>
<dbReference type="InterPro" id="IPR000719">
    <property type="entry name" value="Prot_kinase_dom"/>
</dbReference>
<dbReference type="GO" id="GO:0005886">
    <property type="term" value="C:plasma membrane"/>
    <property type="evidence" value="ECO:0007669"/>
    <property type="project" value="TreeGrafter"/>
</dbReference>
<sequence>MITELCVMKRLKSHNHVVQMIGYSTRGDPLLLILEYMPSGDLLGYLRISRGHHDARLPVEWMPRESLFLGESSTKSDVYVINISISIMQWLSNYHFQ</sequence>
<dbReference type="PANTHER" id="PTHR24416">
    <property type="entry name" value="TYROSINE-PROTEIN KINASE RECEPTOR"/>
    <property type="match status" value="1"/>
</dbReference>
<dbReference type="EMBL" id="JARQWQ010000084">
    <property type="protein sequence ID" value="KAK2552723.1"/>
    <property type="molecule type" value="Genomic_DNA"/>
</dbReference>
<evidence type="ECO:0000313" key="2">
    <source>
        <dbReference type="EMBL" id="KAK2552723.1"/>
    </source>
</evidence>
<protein>
    <submittedName>
        <fullName evidence="2">Insulin-like receptor</fullName>
    </submittedName>
</protein>
<dbReference type="GO" id="GO:0043235">
    <property type="term" value="C:receptor complex"/>
    <property type="evidence" value="ECO:0007669"/>
    <property type="project" value="TreeGrafter"/>
</dbReference>
<proteinExistence type="predicted"/>
<feature type="domain" description="Protein kinase" evidence="1">
    <location>
        <begin position="1"/>
        <end position="97"/>
    </location>
</feature>
<name>A0AAD9UWP1_ACRCE</name>
<gene>
    <name evidence="2" type="ORF">P5673_026134</name>
</gene>
<accession>A0AAD9UWP1</accession>
<dbReference type="AlphaFoldDB" id="A0AAD9UWP1"/>
<dbReference type="InterPro" id="IPR001245">
    <property type="entry name" value="Ser-Thr/Tyr_kinase_cat_dom"/>
</dbReference>
<dbReference type="InterPro" id="IPR011009">
    <property type="entry name" value="Kinase-like_dom_sf"/>
</dbReference>
<organism evidence="2 3">
    <name type="scientific">Acropora cervicornis</name>
    <name type="common">Staghorn coral</name>
    <dbReference type="NCBI Taxonomy" id="6130"/>
    <lineage>
        <taxon>Eukaryota</taxon>
        <taxon>Metazoa</taxon>
        <taxon>Cnidaria</taxon>
        <taxon>Anthozoa</taxon>
        <taxon>Hexacorallia</taxon>
        <taxon>Scleractinia</taxon>
        <taxon>Astrocoeniina</taxon>
        <taxon>Acroporidae</taxon>
        <taxon>Acropora</taxon>
    </lineage>
</organism>
<evidence type="ECO:0000313" key="3">
    <source>
        <dbReference type="Proteomes" id="UP001249851"/>
    </source>
</evidence>
<dbReference type="Pfam" id="PF07714">
    <property type="entry name" value="PK_Tyr_Ser-Thr"/>
    <property type="match status" value="1"/>
</dbReference>
<dbReference type="InterPro" id="IPR050122">
    <property type="entry name" value="RTK"/>
</dbReference>
<reference evidence="2" key="1">
    <citation type="journal article" date="2023" name="G3 (Bethesda)">
        <title>Whole genome assembly and annotation of the endangered Caribbean coral Acropora cervicornis.</title>
        <authorList>
            <person name="Selwyn J.D."/>
            <person name="Vollmer S.V."/>
        </authorList>
    </citation>
    <scope>NUCLEOTIDE SEQUENCE</scope>
    <source>
        <strain evidence="2">K2</strain>
    </source>
</reference>
<dbReference type="GO" id="GO:0005524">
    <property type="term" value="F:ATP binding"/>
    <property type="evidence" value="ECO:0007669"/>
    <property type="project" value="InterPro"/>
</dbReference>
<keyword evidence="2" id="KW-0675">Receptor</keyword>
<dbReference type="PROSITE" id="PS50011">
    <property type="entry name" value="PROTEIN_KINASE_DOM"/>
    <property type="match status" value="1"/>
</dbReference>
<keyword evidence="3" id="KW-1185">Reference proteome</keyword>
<dbReference type="SUPFAM" id="SSF56112">
    <property type="entry name" value="Protein kinase-like (PK-like)"/>
    <property type="match status" value="1"/>
</dbReference>
<reference evidence="2" key="2">
    <citation type="journal article" date="2023" name="Science">
        <title>Genomic signatures of disease resistance in endangered staghorn corals.</title>
        <authorList>
            <person name="Vollmer S.V."/>
            <person name="Selwyn J.D."/>
            <person name="Despard B.A."/>
            <person name="Roesel C.L."/>
        </authorList>
    </citation>
    <scope>NUCLEOTIDE SEQUENCE</scope>
    <source>
        <strain evidence="2">K2</strain>
    </source>
</reference>
<evidence type="ECO:0000259" key="1">
    <source>
        <dbReference type="PROSITE" id="PS50011"/>
    </source>
</evidence>
<dbReference type="GO" id="GO:0007169">
    <property type="term" value="P:cell surface receptor protein tyrosine kinase signaling pathway"/>
    <property type="evidence" value="ECO:0007669"/>
    <property type="project" value="TreeGrafter"/>
</dbReference>
<dbReference type="GO" id="GO:0004714">
    <property type="term" value="F:transmembrane receptor protein tyrosine kinase activity"/>
    <property type="evidence" value="ECO:0007669"/>
    <property type="project" value="TreeGrafter"/>
</dbReference>
<dbReference type="Gene3D" id="3.30.200.20">
    <property type="entry name" value="Phosphorylase Kinase, domain 1"/>
    <property type="match status" value="1"/>
</dbReference>